<dbReference type="GO" id="GO:0008483">
    <property type="term" value="F:transaminase activity"/>
    <property type="evidence" value="ECO:0007669"/>
    <property type="project" value="UniProtKB-KW"/>
</dbReference>
<dbReference type="PANTHER" id="PTHR46577:SF1">
    <property type="entry name" value="HTH-TYPE TRANSCRIPTIONAL REGULATORY PROTEIN GABR"/>
    <property type="match status" value="1"/>
</dbReference>
<keyword evidence="4" id="KW-0663">Pyridoxal phosphate</keyword>
<dbReference type="InterPro" id="IPR036388">
    <property type="entry name" value="WH-like_DNA-bd_sf"/>
</dbReference>
<dbReference type="CDD" id="cd00609">
    <property type="entry name" value="AAT_like"/>
    <property type="match status" value="1"/>
</dbReference>
<dbReference type="SUPFAM" id="SSF53383">
    <property type="entry name" value="PLP-dependent transferases"/>
    <property type="match status" value="1"/>
</dbReference>
<accession>A0A926QIS8</accession>
<evidence type="ECO:0000256" key="4">
    <source>
        <dbReference type="ARBA" id="ARBA00022898"/>
    </source>
</evidence>
<protein>
    <submittedName>
        <fullName evidence="9">PLP-dependent aminotransferase family protein</fullName>
    </submittedName>
</protein>
<dbReference type="Pfam" id="PF00155">
    <property type="entry name" value="Aminotran_1_2"/>
    <property type="match status" value="1"/>
</dbReference>
<comment type="cofactor">
    <cofactor evidence="1">
        <name>pyridoxal 5'-phosphate</name>
        <dbReference type="ChEBI" id="CHEBI:597326"/>
    </cofactor>
</comment>
<dbReference type="GO" id="GO:0030170">
    <property type="term" value="F:pyridoxal phosphate binding"/>
    <property type="evidence" value="ECO:0007669"/>
    <property type="project" value="InterPro"/>
</dbReference>
<evidence type="ECO:0000256" key="5">
    <source>
        <dbReference type="ARBA" id="ARBA00023015"/>
    </source>
</evidence>
<proteinExistence type="inferred from homology"/>
<dbReference type="CDD" id="cd07377">
    <property type="entry name" value="WHTH_GntR"/>
    <property type="match status" value="1"/>
</dbReference>
<evidence type="ECO:0000256" key="7">
    <source>
        <dbReference type="ARBA" id="ARBA00023163"/>
    </source>
</evidence>
<evidence type="ECO:0000313" key="9">
    <source>
        <dbReference type="EMBL" id="MBD0380830.1"/>
    </source>
</evidence>
<dbReference type="InterPro" id="IPR051446">
    <property type="entry name" value="HTH_trans_reg/aminotransferase"/>
</dbReference>
<reference evidence="9" key="1">
    <citation type="submission" date="2020-09" db="EMBL/GenBank/DDBJ databases">
        <title>Draft Genome Sequence of Paenibacillus sp. WST5.</title>
        <authorList>
            <person name="Bao Z."/>
        </authorList>
    </citation>
    <scope>NUCLEOTIDE SEQUENCE</scope>
    <source>
        <strain evidence="9">WST5</strain>
    </source>
</reference>
<dbReference type="Gene3D" id="1.10.10.10">
    <property type="entry name" value="Winged helix-like DNA-binding domain superfamily/Winged helix DNA-binding domain"/>
    <property type="match status" value="1"/>
</dbReference>
<dbReference type="InterPro" id="IPR004839">
    <property type="entry name" value="Aminotransferase_I/II_large"/>
</dbReference>
<dbReference type="PANTHER" id="PTHR46577">
    <property type="entry name" value="HTH-TYPE TRANSCRIPTIONAL REGULATORY PROTEIN GABR"/>
    <property type="match status" value="1"/>
</dbReference>
<organism evidence="9 10">
    <name type="scientific">Paenibacillus sedimenti</name>
    <dbReference type="NCBI Taxonomy" id="2770274"/>
    <lineage>
        <taxon>Bacteria</taxon>
        <taxon>Bacillati</taxon>
        <taxon>Bacillota</taxon>
        <taxon>Bacilli</taxon>
        <taxon>Bacillales</taxon>
        <taxon>Paenibacillaceae</taxon>
        <taxon>Paenibacillus</taxon>
    </lineage>
</organism>
<dbReference type="SUPFAM" id="SSF46785">
    <property type="entry name" value="Winged helix' DNA-binding domain"/>
    <property type="match status" value="1"/>
</dbReference>
<sequence length="458" mass="52557">MGSKQTAIVQIIRSEIENGSMKPGQKLASIREQSQRFACSLNTIIHVYQELENQHLIYSRPRSGYFVVAREEISVSSHPARIDFASAAPDADRMPYEDFRHSMNKAIDLYKDRLFDYSDVQGLLSLRKEIVKLLQNLQIFTNEEQVFITSGAQQALHILNGMPFPNGKTNILIEQPTYWGMLNSLDVQKKSVIGIERGPNGLDWESLERHFQSNNIKFFYTVPRFHNPLGTSLSARDKKRLVQLAKTYDVYIVEDDYLADLEDNSKADPLYAFEGSSHVIYVRSLSKVMLPGLRVAAVIVPPSFIPLFRYHKHAVDLSTSVLSQGALEIYLKSGMYIHHIMKMRELYKERIQWLTEACRIHLPPDTLYAAPTGGIFASLQLPVWLDSGDFSKRLELRGIDVMPVDRQYHPSFPKRNLLRISIMRADKQEITQGIRIIAEELKITAKPRAFFRTNWINL</sequence>
<keyword evidence="10" id="KW-1185">Reference proteome</keyword>
<dbReference type="Gene3D" id="3.40.640.10">
    <property type="entry name" value="Type I PLP-dependent aspartate aminotransferase-like (Major domain)"/>
    <property type="match status" value="1"/>
</dbReference>
<comment type="similarity">
    <text evidence="2">In the C-terminal section; belongs to the class-I pyridoxal-phosphate-dependent aminotransferase family.</text>
</comment>
<keyword evidence="7" id="KW-0804">Transcription</keyword>
<keyword evidence="6" id="KW-0238">DNA-binding</keyword>
<dbReference type="EMBL" id="JACVVD010000003">
    <property type="protein sequence ID" value="MBD0380830.1"/>
    <property type="molecule type" value="Genomic_DNA"/>
</dbReference>
<keyword evidence="5" id="KW-0805">Transcription regulation</keyword>
<gene>
    <name evidence="9" type="ORF">ICC18_11935</name>
</gene>
<dbReference type="Proteomes" id="UP000650466">
    <property type="component" value="Unassembled WGS sequence"/>
</dbReference>
<dbReference type="InterPro" id="IPR015424">
    <property type="entry name" value="PyrdxlP-dep_Trfase"/>
</dbReference>
<evidence type="ECO:0000256" key="3">
    <source>
        <dbReference type="ARBA" id="ARBA00022576"/>
    </source>
</evidence>
<dbReference type="PROSITE" id="PS50949">
    <property type="entry name" value="HTH_GNTR"/>
    <property type="match status" value="1"/>
</dbReference>
<comment type="caution">
    <text evidence="9">The sequence shown here is derived from an EMBL/GenBank/DDBJ whole genome shotgun (WGS) entry which is preliminary data.</text>
</comment>
<dbReference type="Pfam" id="PF00392">
    <property type="entry name" value="GntR"/>
    <property type="match status" value="1"/>
</dbReference>
<evidence type="ECO:0000256" key="6">
    <source>
        <dbReference type="ARBA" id="ARBA00023125"/>
    </source>
</evidence>
<dbReference type="InterPro" id="IPR036390">
    <property type="entry name" value="WH_DNA-bd_sf"/>
</dbReference>
<dbReference type="InterPro" id="IPR000524">
    <property type="entry name" value="Tscrpt_reg_HTH_GntR"/>
</dbReference>
<evidence type="ECO:0000256" key="1">
    <source>
        <dbReference type="ARBA" id="ARBA00001933"/>
    </source>
</evidence>
<keyword evidence="3 9" id="KW-0808">Transferase</keyword>
<evidence type="ECO:0000313" key="10">
    <source>
        <dbReference type="Proteomes" id="UP000650466"/>
    </source>
</evidence>
<name>A0A926QIS8_9BACL</name>
<dbReference type="AlphaFoldDB" id="A0A926QIS8"/>
<dbReference type="GO" id="GO:0003677">
    <property type="term" value="F:DNA binding"/>
    <property type="evidence" value="ECO:0007669"/>
    <property type="project" value="UniProtKB-KW"/>
</dbReference>
<dbReference type="GO" id="GO:0003700">
    <property type="term" value="F:DNA-binding transcription factor activity"/>
    <property type="evidence" value="ECO:0007669"/>
    <property type="project" value="InterPro"/>
</dbReference>
<evidence type="ECO:0000259" key="8">
    <source>
        <dbReference type="PROSITE" id="PS50949"/>
    </source>
</evidence>
<keyword evidence="3 9" id="KW-0032">Aminotransferase</keyword>
<feature type="domain" description="HTH gntR-type" evidence="8">
    <location>
        <begin position="2"/>
        <end position="70"/>
    </location>
</feature>
<evidence type="ECO:0000256" key="2">
    <source>
        <dbReference type="ARBA" id="ARBA00005384"/>
    </source>
</evidence>
<dbReference type="RefSeq" id="WP_188174588.1">
    <property type="nucleotide sequence ID" value="NZ_JACVVD010000003.1"/>
</dbReference>
<dbReference type="InterPro" id="IPR015421">
    <property type="entry name" value="PyrdxlP-dep_Trfase_major"/>
</dbReference>
<dbReference type="SMART" id="SM00345">
    <property type="entry name" value="HTH_GNTR"/>
    <property type="match status" value="1"/>
</dbReference>